<name>A0AAD3DRT1_9CHLO</name>
<sequence>MPMTQGRPTKRQRIADVNDGGGERTSNSSSTSLDRLPCPAVAVLLRNVDCHSAVLQRLAASHQPPPQQQQQGGPRLLAVGPARLGPTAPQAGPGESQQQFPAAVQAASGANGAAEGDLGRGMLASQVEAALARGGIIRWRPEDVQVMLAHIATLPPGPNLQSEKAVKKLGLAHLPDPGNKLRLAVAGKVMKLRNILANGEDPLEGRCRPRVPPGTYNFRAWLRRAFMALPNQEGTSSDAAAILEADPEISPKLDRRPDRYNSKTARWLPHMRRQVLEYPEFVFTGRKRGRNNIYRYDTQVAQALDERPAKTRKRGLQGVPHLGKASN</sequence>
<feature type="region of interest" description="Disordered" evidence="1">
    <location>
        <begin position="306"/>
        <end position="327"/>
    </location>
</feature>
<feature type="region of interest" description="Disordered" evidence="1">
    <location>
        <begin position="59"/>
        <end position="108"/>
    </location>
</feature>
<evidence type="ECO:0000313" key="2">
    <source>
        <dbReference type="EMBL" id="GFR44746.1"/>
    </source>
</evidence>
<dbReference type="AlphaFoldDB" id="A0AAD3DRT1"/>
<dbReference type="Proteomes" id="UP001054857">
    <property type="component" value="Unassembled WGS sequence"/>
</dbReference>
<keyword evidence="3" id="KW-1185">Reference proteome</keyword>
<gene>
    <name evidence="2" type="ORF">Agub_g6074</name>
</gene>
<protein>
    <submittedName>
        <fullName evidence="2">Uncharacterized protein</fullName>
    </submittedName>
</protein>
<comment type="caution">
    <text evidence="2">The sequence shown here is derived from an EMBL/GenBank/DDBJ whole genome shotgun (WGS) entry which is preliminary data.</text>
</comment>
<dbReference type="EMBL" id="BMAR01000008">
    <property type="protein sequence ID" value="GFR44746.1"/>
    <property type="molecule type" value="Genomic_DNA"/>
</dbReference>
<feature type="compositionally biased region" description="Polar residues" evidence="1">
    <location>
        <begin position="24"/>
        <end position="33"/>
    </location>
</feature>
<proteinExistence type="predicted"/>
<organism evidence="2 3">
    <name type="scientific">Astrephomene gubernaculifera</name>
    <dbReference type="NCBI Taxonomy" id="47775"/>
    <lineage>
        <taxon>Eukaryota</taxon>
        <taxon>Viridiplantae</taxon>
        <taxon>Chlorophyta</taxon>
        <taxon>core chlorophytes</taxon>
        <taxon>Chlorophyceae</taxon>
        <taxon>CS clade</taxon>
        <taxon>Chlamydomonadales</taxon>
        <taxon>Astrephomenaceae</taxon>
        <taxon>Astrephomene</taxon>
    </lineage>
</organism>
<accession>A0AAD3DRT1</accession>
<reference evidence="2 3" key="1">
    <citation type="journal article" date="2021" name="Sci. Rep.">
        <title>Genome sequencing of the multicellular alga Astrephomene provides insights into convergent evolution of germ-soma differentiation.</title>
        <authorList>
            <person name="Yamashita S."/>
            <person name="Yamamoto K."/>
            <person name="Matsuzaki R."/>
            <person name="Suzuki S."/>
            <person name="Yamaguchi H."/>
            <person name="Hirooka S."/>
            <person name="Minakuchi Y."/>
            <person name="Miyagishima S."/>
            <person name="Kawachi M."/>
            <person name="Toyoda A."/>
            <person name="Nozaki H."/>
        </authorList>
    </citation>
    <scope>NUCLEOTIDE SEQUENCE [LARGE SCALE GENOMIC DNA]</scope>
    <source>
        <strain evidence="2 3">NIES-4017</strain>
    </source>
</reference>
<evidence type="ECO:0000256" key="1">
    <source>
        <dbReference type="SAM" id="MobiDB-lite"/>
    </source>
</evidence>
<feature type="region of interest" description="Disordered" evidence="1">
    <location>
        <begin position="1"/>
        <end position="34"/>
    </location>
</feature>
<evidence type="ECO:0000313" key="3">
    <source>
        <dbReference type="Proteomes" id="UP001054857"/>
    </source>
</evidence>